<organism evidence="2">
    <name type="scientific">freshwater metagenome</name>
    <dbReference type="NCBI Taxonomy" id="449393"/>
    <lineage>
        <taxon>unclassified sequences</taxon>
        <taxon>metagenomes</taxon>
        <taxon>ecological metagenomes</taxon>
    </lineage>
</organism>
<accession>A0A6J7J6C0</accession>
<gene>
    <name evidence="2" type="ORF">UFOPK3564_02821</name>
</gene>
<feature type="region of interest" description="Disordered" evidence="1">
    <location>
        <begin position="1"/>
        <end position="33"/>
    </location>
</feature>
<dbReference type="Gene3D" id="2.70.70.10">
    <property type="entry name" value="Glucose Permease (Domain IIA)"/>
    <property type="match status" value="1"/>
</dbReference>
<dbReference type="AlphaFoldDB" id="A0A6J7J6C0"/>
<feature type="region of interest" description="Disordered" evidence="1">
    <location>
        <begin position="114"/>
        <end position="133"/>
    </location>
</feature>
<dbReference type="InterPro" id="IPR011055">
    <property type="entry name" value="Dup_hybrid_motif"/>
</dbReference>
<evidence type="ECO:0000256" key="1">
    <source>
        <dbReference type="SAM" id="MobiDB-lite"/>
    </source>
</evidence>
<feature type="region of interest" description="Disordered" evidence="1">
    <location>
        <begin position="170"/>
        <end position="189"/>
    </location>
</feature>
<dbReference type="SUPFAM" id="SSF51261">
    <property type="entry name" value="Duplicated hybrid motif"/>
    <property type="match status" value="1"/>
</dbReference>
<feature type="compositionally biased region" description="Basic residues" evidence="1">
    <location>
        <begin position="15"/>
        <end position="25"/>
    </location>
</feature>
<reference evidence="2" key="1">
    <citation type="submission" date="2020-05" db="EMBL/GenBank/DDBJ databases">
        <authorList>
            <person name="Chiriac C."/>
            <person name="Salcher M."/>
            <person name="Ghai R."/>
            <person name="Kavagutti S V."/>
        </authorList>
    </citation>
    <scope>NUCLEOTIDE SEQUENCE</scope>
</reference>
<name>A0A6J7J6C0_9ZZZZ</name>
<proteinExistence type="predicted"/>
<protein>
    <submittedName>
        <fullName evidence="2">Unannotated protein</fullName>
    </submittedName>
</protein>
<dbReference type="EMBL" id="CAFBMK010000224">
    <property type="protein sequence ID" value="CAB4938908.1"/>
    <property type="molecule type" value="Genomic_DNA"/>
</dbReference>
<evidence type="ECO:0000313" key="2">
    <source>
        <dbReference type="EMBL" id="CAB4938908.1"/>
    </source>
</evidence>
<sequence>MSAKARYAGDDTSKKLTKRGKKKGNQARVVNSSARRHTNIFSRPGAAAVAVQDGKIVKVGKNPRLGRFVQLRDVYGNTYTYGNLKTVADFYPVPKRGAMKAAEKAEQRRLEKIAKAKDPAPTKAASAGKQEAPVAQLADQAQALAATATDAVDDTSARVVEQVEPLFANPARPMARKSGGAEQLANASLEDGSSKVSLNGWDKDDVRLVRLKKGSKVMAGTVLGRLGRTDPVKTPHLQFEVHPAGKGSPRVDPKPILDGWKLLESTAVYRAKGSNPLFSDGAATAGQVLLMSKEQLQARVLSNRNLGIYAEGRRDIASGAIDRRVLATLEYLTANGLRLTITSLRSGHSKLSKSGNVSHHFSGNAVDIASVNGITIAKGTQGPGSITDSTVRQLLQLQGTMKPAQIISLMKYPDTDNTLAMGDHDDHIHVGFAVQSGQNEELGKQVQQLLEPGQWIKLIDRIGEITNPTVPTGVSDSAITPDKDD</sequence>